<dbReference type="Pfam" id="PF00990">
    <property type="entry name" value="GGDEF"/>
    <property type="match status" value="1"/>
</dbReference>
<dbReference type="SMART" id="SM00267">
    <property type="entry name" value="GGDEF"/>
    <property type="match status" value="1"/>
</dbReference>
<organism evidence="3 4">
    <name type="scientific">Candidatus Aquicultor secundus</name>
    <dbReference type="NCBI Taxonomy" id="1973895"/>
    <lineage>
        <taxon>Bacteria</taxon>
        <taxon>Bacillati</taxon>
        <taxon>Actinomycetota</taxon>
        <taxon>Candidatus Aquicultoria</taxon>
        <taxon>Candidatus Aquicultorales</taxon>
        <taxon>Candidatus Aquicultoraceae</taxon>
        <taxon>Candidatus Aquicultor</taxon>
    </lineage>
</organism>
<proteinExistence type="predicted"/>
<feature type="domain" description="GGDEF" evidence="2">
    <location>
        <begin position="154"/>
        <end position="279"/>
    </location>
</feature>
<protein>
    <recommendedName>
        <fullName evidence="2">GGDEF domain-containing protein</fullName>
    </recommendedName>
</protein>
<dbReference type="InterPro" id="IPR029787">
    <property type="entry name" value="Nucleotide_cyclase"/>
</dbReference>
<evidence type="ECO:0000256" key="1">
    <source>
        <dbReference type="SAM" id="Phobius"/>
    </source>
</evidence>
<dbReference type="FunFam" id="3.30.70.270:FF:000001">
    <property type="entry name" value="Diguanylate cyclase domain protein"/>
    <property type="match status" value="1"/>
</dbReference>
<evidence type="ECO:0000259" key="2">
    <source>
        <dbReference type="PROSITE" id="PS50887"/>
    </source>
</evidence>
<dbReference type="CDD" id="cd01949">
    <property type="entry name" value="GGDEF"/>
    <property type="match status" value="1"/>
</dbReference>
<dbReference type="Gene3D" id="3.30.70.270">
    <property type="match status" value="1"/>
</dbReference>
<feature type="transmembrane region" description="Helical" evidence="1">
    <location>
        <begin position="36"/>
        <end position="57"/>
    </location>
</feature>
<sequence length="291" mass="33349">MLKVIVIISIIIMIYASLRCRKCIALIPETYYSNYWKGLTSLILFFVVGYVFFGYSLFTNMDISNERLVVSLILFFGSIFVLLVTMLSYNTFSEIINLQKETQSYAECLEQEVKRRTKRLEELSITDSLTGLYNQRFFFIKLDEEITRAIRHNGSLFLLLFDIDKFKSYNDIKGHLEGDRVLQMTGSIIRESIRDKVDSGFRYGGDEFTIILPNTEKDQAVMVAKRIMAALKKKEISISVGLVPRGCEQLDSKTLLKIADKAMYEAKTEGGNRIKLFRPKPSGESGIRQLG</sequence>
<feature type="transmembrane region" description="Helical" evidence="1">
    <location>
        <begin position="69"/>
        <end position="89"/>
    </location>
</feature>
<dbReference type="Proteomes" id="UP000230956">
    <property type="component" value="Unassembled WGS sequence"/>
</dbReference>
<keyword evidence="1" id="KW-1133">Transmembrane helix</keyword>
<keyword evidence="1" id="KW-0472">Membrane</keyword>
<dbReference type="RefSeq" id="WP_286975763.1">
    <property type="nucleotide sequence ID" value="NZ_PEXG01000060.1"/>
</dbReference>
<dbReference type="InterPro" id="IPR043128">
    <property type="entry name" value="Rev_trsase/Diguanyl_cyclase"/>
</dbReference>
<gene>
    <name evidence="3" type="ORF">COY37_01925</name>
</gene>
<name>A0A2M7T9Y9_9ACTN</name>
<keyword evidence="1" id="KW-0812">Transmembrane</keyword>
<dbReference type="PROSITE" id="PS50887">
    <property type="entry name" value="GGDEF"/>
    <property type="match status" value="1"/>
</dbReference>
<comment type="caution">
    <text evidence="3">The sequence shown here is derived from an EMBL/GenBank/DDBJ whole genome shotgun (WGS) entry which is preliminary data.</text>
</comment>
<evidence type="ECO:0000313" key="4">
    <source>
        <dbReference type="Proteomes" id="UP000230956"/>
    </source>
</evidence>
<dbReference type="SUPFAM" id="SSF55073">
    <property type="entry name" value="Nucleotide cyclase"/>
    <property type="match status" value="1"/>
</dbReference>
<dbReference type="InterPro" id="IPR000160">
    <property type="entry name" value="GGDEF_dom"/>
</dbReference>
<accession>A0A2M7T9Y9</accession>
<dbReference type="PANTHER" id="PTHR45138">
    <property type="entry name" value="REGULATORY COMPONENTS OF SENSORY TRANSDUCTION SYSTEM"/>
    <property type="match status" value="1"/>
</dbReference>
<dbReference type="AlphaFoldDB" id="A0A2M7T9Y9"/>
<dbReference type="NCBIfam" id="TIGR00254">
    <property type="entry name" value="GGDEF"/>
    <property type="match status" value="1"/>
</dbReference>
<evidence type="ECO:0000313" key="3">
    <source>
        <dbReference type="EMBL" id="PIZ41700.1"/>
    </source>
</evidence>
<dbReference type="InterPro" id="IPR050469">
    <property type="entry name" value="Diguanylate_Cyclase"/>
</dbReference>
<dbReference type="PANTHER" id="PTHR45138:SF9">
    <property type="entry name" value="DIGUANYLATE CYCLASE DGCM-RELATED"/>
    <property type="match status" value="1"/>
</dbReference>
<dbReference type="GO" id="GO:0052621">
    <property type="term" value="F:diguanylate cyclase activity"/>
    <property type="evidence" value="ECO:0007669"/>
    <property type="project" value="TreeGrafter"/>
</dbReference>
<dbReference type="EMBL" id="PFNG01000045">
    <property type="protein sequence ID" value="PIZ41700.1"/>
    <property type="molecule type" value="Genomic_DNA"/>
</dbReference>
<reference evidence="4" key="1">
    <citation type="submission" date="2017-09" db="EMBL/GenBank/DDBJ databases">
        <title>Depth-based differentiation of microbial function through sediment-hosted aquifers and enrichment of novel symbionts in the deep terrestrial subsurface.</title>
        <authorList>
            <person name="Probst A.J."/>
            <person name="Ladd B."/>
            <person name="Jarett J.K."/>
            <person name="Geller-Mcgrath D.E."/>
            <person name="Sieber C.M.K."/>
            <person name="Emerson J.B."/>
            <person name="Anantharaman K."/>
            <person name="Thomas B.C."/>
            <person name="Malmstrom R."/>
            <person name="Stieglmeier M."/>
            <person name="Klingl A."/>
            <person name="Woyke T."/>
            <person name="Ryan C.M."/>
            <person name="Banfield J.F."/>
        </authorList>
    </citation>
    <scope>NUCLEOTIDE SEQUENCE [LARGE SCALE GENOMIC DNA]</scope>
</reference>